<sequence length="316" mass="36026">MNNYMIKLRKLFKKIGRVSNLMSKPVENLFPLRPELPLPPGVSEKSLFDILNCVRVEDAPPQEMENYCRGDFRRFVYTYGLVQGLSGKCLELGANPYFTTILLQEFTNLKLVLANYFGSDIGNSITQKVTYKDVSSGEIVSTQLNSSHFNIESNKFPFEDDEFDVVLFCEIIEHLLVDPVAVIKEIKRILKPNGVLILTTPNVSRLENVARMISGANIYDPYSSYGPYGRHNREYNKHELHLLLNYLGFNIEKMFSADVHANSTSDYCSVDVLASLLKKREFDLGQYIFVKAINTDIGGNKKPSFLYRSYPADEIE</sequence>
<evidence type="ECO:0000313" key="2">
    <source>
        <dbReference type="Proteomes" id="UP000271624"/>
    </source>
</evidence>
<dbReference type="SUPFAM" id="SSF53335">
    <property type="entry name" value="S-adenosyl-L-methionine-dependent methyltransferases"/>
    <property type="match status" value="1"/>
</dbReference>
<proteinExistence type="predicted"/>
<accession>A0A3S1J4I0</accession>
<dbReference type="Gene3D" id="3.40.50.150">
    <property type="entry name" value="Vaccinia Virus protein VP39"/>
    <property type="match status" value="1"/>
</dbReference>
<dbReference type="RefSeq" id="WP_127080481.1">
    <property type="nucleotide sequence ID" value="NZ_RSCL01000004.1"/>
</dbReference>
<dbReference type="OrthoDB" id="9790457at2"/>
<comment type="caution">
    <text evidence="1">The sequence shown here is derived from an EMBL/GenBank/DDBJ whole genome shotgun (WGS) entry which is preliminary data.</text>
</comment>
<dbReference type="Proteomes" id="UP000271624">
    <property type="component" value="Unassembled WGS sequence"/>
</dbReference>
<keyword evidence="2" id="KW-1185">Reference proteome</keyword>
<name>A0A3S1J4I0_9CYAN</name>
<gene>
    <name evidence="1" type="ORF">DSM106972_018520</name>
</gene>
<dbReference type="AlphaFoldDB" id="A0A3S1J4I0"/>
<dbReference type="Pfam" id="PF13489">
    <property type="entry name" value="Methyltransf_23"/>
    <property type="match status" value="1"/>
</dbReference>
<protein>
    <recommendedName>
        <fullName evidence="3">Methyltransferase type 11 domain-containing protein</fullName>
    </recommendedName>
</protein>
<dbReference type="InterPro" id="IPR029063">
    <property type="entry name" value="SAM-dependent_MTases_sf"/>
</dbReference>
<reference evidence="1" key="2">
    <citation type="journal article" date="2019" name="Genome Biol. Evol.">
        <title>Day and night: Metabolic profiles and evolutionary relationships of six axenic non-marine cyanobacteria.</title>
        <authorList>
            <person name="Will S.E."/>
            <person name="Henke P."/>
            <person name="Boedeker C."/>
            <person name="Huang S."/>
            <person name="Brinkmann H."/>
            <person name="Rohde M."/>
            <person name="Jarek M."/>
            <person name="Friedl T."/>
            <person name="Seufert S."/>
            <person name="Schumacher M."/>
            <person name="Overmann J."/>
            <person name="Neumann-Schaal M."/>
            <person name="Petersen J."/>
        </authorList>
    </citation>
    <scope>NUCLEOTIDE SEQUENCE [LARGE SCALE GENOMIC DNA]</scope>
    <source>
        <strain evidence="1">PCC 7102</strain>
    </source>
</reference>
<evidence type="ECO:0000313" key="1">
    <source>
        <dbReference type="EMBL" id="RUT07592.1"/>
    </source>
</evidence>
<reference evidence="1" key="1">
    <citation type="submission" date="2018-12" db="EMBL/GenBank/DDBJ databases">
        <authorList>
            <person name="Will S."/>
            <person name="Neumann-Schaal M."/>
            <person name="Henke P."/>
        </authorList>
    </citation>
    <scope>NUCLEOTIDE SEQUENCE</scope>
    <source>
        <strain evidence="1">PCC 7102</strain>
    </source>
</reference>
<dbReference type="EMBL" id="RSCL01000004">
    <property type="protein sequence ID" value="RUT07592.1"/>
    <property type="molecule type" value="Genomic_DNA"/>
</dbReference>
<organism evidence="1 2">
    <name type="scientific">Dulcicalothrix desertica PCC 7102</name>
    <dbReference type="NCBI Taxonomy" id="232991"/>
    <lineage>
        <taxon>Bacteria</taxon>
        <taxon>Bacillati</taxon>
        <taxon>Cyanobacteriota</taxon>
        <taxon>Cyanophyceae</taxon>
        <taxon>Nostocales</taxon>
        <taxon>Calotrichaceae</taxon>
        <taxon>Dulcicalothrix</taxon>
    </lineage>
</organism>
<dbReference type="CDD" id="cd02440">
    <property type="entry name" value="AdoMet_MTases"/>
    <property type="match status" value="1"/>
</dbReference>
<evidence type="ECO:0008006" key="3">
    <source>
        <dbReference type="Google" id="ProtNLM"/>
    </source>
</evidence>